<feature type="compositionally biased region" description="Polar residues" evidence="1">
    <location>
        <begin position="24"/>
        <end position="33"/>
    </location>
</feature>
<protein>
    <submittedName>
        <fullName evidence="2">Uncharacterized protein</fullName>
    </submittedName>
</protein>
<dbReference type="AlphaFoldDB" id="A0A392USI2"/>
<feature type="non-terminal residue" evidence="2">
    <location>
        <position position="33"/>
    </location>
</feature>
<sequence length="33" mass="3698">MRRKQRVESPIVAMIPPPAKTPDASLSTKSYLE</sequence>
<organism evidence="2 3">
    <name type="scientific">Trifolium medium</name>
    <dbReference type="NCBI Taxonomy" id="97028"/>
    <lineage>
        <taxon>Eukaryota</taxon>
        <taxon>Viridiplantae</taxon>
        <taxon>Streptophyta</taxon>
        <taxon>Embryophyta</taxon>
        <taxon>Tracheophyta</taxon>
        <taxon>Spermatophyta</taxon>
        <taxon>Magnoliopsida</taxon>
        <taxon>eudicotyledons</taxon>
        <taxon>Gunneridae</taxon>
        <taxon>Pentapetalae</taxon>
        <taxon>rosids</taxon>
        <taxon>fabids</taxon>
        <taxon>Fabales</taxon>
        <taxon>Fabaceae</taxon>
        <taxon>Papilionoideae</taxon>
        <taxon>50 kb inversion clade</taxon>
        <taxon>NPAAA clade</taxon>
        <taxon>Hologalegina</taxon>
        <taxon>IRL clade</taxon>
        <taxon>Trifolieae</taxon>
        <taxon>Trifolium</taxon>
    </lineage>
</organism>
<accession>A0A392USI2</accession>
<reference evidence="2 3" key="1">
    <citation type="journal article" date="2018" name="Front. Plant Sci.">
        <title>Red Clover (Trifolium pratense) and Zigzag Clover (T. medium) - A Picture of Genomic Similarities and Differences.</title>
        <authorList>
            <person name="Dluhosova J."/>
            <person name="Istvanek J."/>
            <person name="Nedelnik J."/>
            <person name="Repkova J."/>
        </authorList>
    </citation>
    <scope>NUCLEOTIDE SEQUENCE [LARGE SCALE GENOMIC DNA]</scope>
    <source>
        <strain evidence="3">cv. 10/8</strain>
        <tissue evidence="2">Leaf</tissue>
    </source>
</reference>
<evidence type="ECO:0000313" key="2">
    <source>
        <dbReference type="EMBL" id="MCI75717.1"/>
    </source>
</evidence>
<dbReference type="EMBL" id="LXQA010889377">
    <property type="protein sequence ID" value="MCI75717.1"/>
    <property type="molecule type" value="Genomic_DNA"/>
</dbReference>
<proteinExistence type="predicted"/>
<evidence type="ECO:0000256" key="1">
    <source>
        <dbReference type="SAM" id="MobiDB-lite"/>
    </source>
</evidence>
<feature type="region of interest" description="Disordered" evidence="1">
    <location>
        <begin position="1"/>
        <end position="33"/>
    </location>
</feature>
<name>A0A392USI2_9FABA</name>
<keyword evidence="3" id="KW-1185">Reference proteome</keyword>
<comment type="caution">
    <text evidence="2">The sequence shown here is derived from an EMBL/GenBank/DDBJ whole genome shotgun (WGS) entry which is preliminary data.</text>
</comment>
<evidence type="ECO:0000313" key="3">
    <source>
        <dbReference type="Proteomes" id="UP000265520"/>
    </source>
</evidence>
<dbReference type="Proteomes" id="UP000265520">
    <property type="component" value="Unassembled WGS sequence"/>
</dbReference>